<comment type="caution">
    <text evidence="2">The sequence shown here is derived from an EMBL/GenBank/DDBJ whole genome shotgun (WGS) entry which is preliminary data.</text>
</comment>
<gene>
    <name evidence="2" type="ORF">TCDM_11635</name>
</gene>
<feature type="region of interest" description="Disordered" evidence="1">
    <location>
        <begin position="86"/>
        <end position="148"/>
    </location>
</feature>
<proteinExistence type="predicted"/>
<reference evidence="2 3" key="1">
    <citation type="journal article" date="2014" name="Genome Announc.">
        <title>Trypanosoma cruzi Clone Dm28c Draft Genome Sequence.</title>
        <authorList>
            <person name="Grisard E.C."/>
            <person name="Teixeira S.M."/>
            <person name="de Almeida L.G."/>
            <person name="Stoco P.H."/>
            <person name="Gerber A.L."/>
            <person name="Talavera-Lopez C."/>
            <person name="Lima O.C."/>
            <person name="Andersson B."/>
            <person name="de Vasconcelos A.T."/>
        </authorList>
    </citation>
    <scope>NUCLEOTIDE SEQUENCE [LARGE SCALE GENOMIC DNA]</scope>
    <source>
        <strain evidence="2 3">Dm28c</strain>
    </source>
</reference>
<organism evidence="2 3">
    <name type="scientific">Trypanosoma cruzi Dm28c</name>
    <dbReference type="NCBI Taxonomy" id="1416333"/>
    <lineage>
        <taxon>Eukaryota</taxon>
        <taxon>Discoba</taxon>
        <taxon>Euglenozoa</taxon>
        <taxon>Kinetoplastea</taxon>
        <taxon>Metakinetoplastina</taxon>
        <taxon>Trypanosomatida</taxon>
        <taxon>Trypanosomatidae</taxon>
        <taxon>Trypanosoma</taxon>
        <taxon>Schizotrypanum</taxon>
    </lineage>
</organism>
<feature type="compositionally biased region" description="Basic and acidic residues" evidence="1">
    <location>
        <begin position="102"/>
        <end position="118"/>
    </location>
</feature>
<evidence type="ECO:0000256" key="1">
    <source>
        <dbReference type="SAM" id="MobiDB-lite"/>
    </source>
</evidence>
<sequence>MPRPHSATMSCRLSSTIISATPNAYWRTCSMCCNHTADQVGRHAMQLVVLPCAWSGPSHPLDQRSGCCKGLPSNAAFVENTNAQKKLPPSHLRSLSHTQGRCHGEKKPAAQRMHEGTRKSNAIHVAPKDRAMRTAQKRPQQEERGESNYTVVSFASLFPDGLVSHTHK</sequence>
<dbReference type="VEuPathDB" id="TriTrypDB:TCDM_11635"/>
<evidence type="ECO:0000313" key="2">
    <source>
        <dbReference type="EMBL" id="ESS60815.1"/>
    </source>
</evidence>
<dbReference type="Proteomes" id="UP000017861">
    <property type="component" value="Unassembled WGS sequence"/>
</dbReference>
<accession>V5AJJ7</accession>
<dbReference type="OrthoDB" id="10501979at2759"/>
<name>V5AJJ7_TRYCR</name>
<dbReference type="EMBL" id="AYLP01000390">
    <property type="protein sequence ID" value="ESS60815.1"/>
    <property type="molecule type" value="Genomic_DNA"/>
</dbReference>
<dbReference type="AlphaFoldDB" id="V5AJJ7"/>
<evidence type="ECO:0000313" key="3">
    <source>
        <dbReference type="Proteomes" id="UP000017861"/>
    </source>
</evidence>
<protein>
    <submittedName>
        <fullName evidence="2">Unspecified product</fullName>
    </submittedName>
</protein>